<reference evidence="1 4" key="2">
    <citation type="submission" date="2022-05" db="EMBL/GenBank/DDBJ databases">
        <title>Genome Sequencing of Bee-Associated Microbes.</title>
        <authorList>
            <person name="Dunlap C."/>
        </authorList>
    </citation>
    <scope>NUCLEOTIDE SEQUENCE [LARGE SCALE GENOMIC DNA]</scope>
    <source>
        <strain evidence="1 4">NRRL B-23120</strain>
    </source>
</reference>
<evidence type="ECO:0000313" key="4">
    <source>
        <dbReference type="Proteomes" id="UP001527202"/>
    </source>
</evidence>
<gene>
    <name evidence="1" type="ORF">M5X16_05585</name>
    <name evidence="2" type="ORF">PC41400_26305</name>
</gene>
<evidence type="ECO:0000313" key="1">
    <source>
        <dbReference type="EMBL" id="MCY9595243.1"/>
    </source>
</evidence>
<dbReference type="EMBL" id="CP026520">
    <property type="protein sequence ID" value="QAV20992.1"/>
    <property type="molecule type" value="Genomic_DNA"/>
</dbReference>
<evidence type="ECO:0000313" key="2">
    <source>
        <dbReference type="EMBL" id="QAV20992.1"/>
    </source>
</evidence>
<keyword evidence="4" id="KW-1185">Reference proteome</keyword>
<dbReference type="AlphaFoldDB" id="A0A410X2Z7"/>
<evidence type="ECO:0000313" key="3">
    <source>
        <dbReference type="Proteomes" id="UP000288943"/>
    </source>
</evidence>
<dbReference type="KEGG" id="pchi:PC41400_26305"/>
<dbReference type="EMBL" id="JAMDMJ010000006">
    <property type="protein sequence ID" value="MCY9595243.1"/>
    <property type="molecule type" value="Genomic_DNA"/>
</dbReference>
<reference evidence="2 3" key="1">
    <citation type="submission" date="2018-01" db="EMBL/GenBank/DDBJ databases">
        <title>The whole genome sequencing and assembly of Paenibacillus chitinolyticus KCCM 41400 strain.</title>
        <authorList>
            <person name="Kim J.-Y."/>
            <person name="Park M.-K."/>
            <person name="Lee Y.-J."/>
            <person name="Yi H."/>
            <person name="Bahn Y.-S."/>
            <person name="Kim J.F."/>
            <person name="Lee D.-W."/>
        </authorList>
    </citation>
    <scope>NUCLEOTIDE SEQUENCE [LARGE SCALE GENOMIC DNA]</scope>
    <source>
        <strain evidence="2 3">KCCM 41400</strain>
    </source>
</reference>
<sequence length="94" mass="10860">MTPIHHINYRNEHNEVYCCLRNKVVELDDRQKSDFCSGCQMFAGFAGGKGVECEWEDMRDVPNPMRVTDPMKEFMSNQIRKIELDDPAVLAHGN</sequence>
<dbReference type="Proteomes" id="UP001527202">
    <property type="component" value="Unassembled WGS sequence"/>
</dbReference>
<accession>A0A410X2Z7</accession>
<dbReference type="RefSeq" id="WP_042234546.1">
    <property type="nucleotide sequence ID" value="NZ_CP026520.1"/>
</dbReference>
<dbReference type="OrthoDB" id="9806352at2"/>
<protein>
    <submittedName>
        <fullName evidence="2">Uncharacterized protein</fullName>
    </submittedName>
</protein>
<dbReference type="Proteomes" id="UP000288943">
    <property type="component" value="Chromosome"/>
</dbReference>
<organism evidence="2 3">
    <name type="scientific">Paenibacillus chitinolyticus</name>
    <dbReference type="NCBI Taxonomy" id="79263"/>
    <lineage>
        <taxon>Bacteria</taxon>
        <taxon>Bacillati</taxon>
        <taxon>Bacillota</taxon>
        <taxon>Bacilli</taxon>
        <taxon>Bacillales</taxon>
        <taxon>Paenibacillaceae</taxon>
        <taxon>Paenibacillus</taxon>
    </lineage>
</organism>
<name>A0A410X2Z7_9BACL</name>
<dbReference type="GeneID" id="95378306"/>
<proteinExistence type="predicted"/>